<organism evidence="1">
    <name type="scientific">marine sediment metagenome</name>
    <dbReference type="NCBI Taxonomy" id="412755"/>
    <lineage>
        <taxon>unclassified sequences</taxon>
        <taxon>metagenomes</taxon>
        <taxon>ecological metagenomes</taxon>
    </lineage>
</organism>
<dbReference type="EMBL" id="BART01024123">
    <property type="protein sequence ID" value="GAH00874.1"/>
    <property type="molecule type" value="Genomic_DNA"/>
</dbReference>
<comment type="caution">
    <text evidence="1">The sequence shown here is derived from an EMBL/GenBank/DDBJ whole genome shotgun (WGS) entry which is preliminary data.</text>
</comment>
<dbReference type="AlphaFoldDB" id="X1D6Y6"/>
<proteinExistence type="predicted"/>
<reference evidence="1" key="1">
    <citation type="journal article" date="2014" name="Front. Microbiol.">
        <title>High frequency of phylogenetically diverse reductive dehalogenase-homologous genes in deep subseafloor sedimentary metagenomes.</title>
        <authorList>
            <person name="Kawai M."/>
            <person name="Futagami T."/>
            <person name="Toyoda A."/>
            <person name="Takaki Y."/>
            <person name="Nishi S."/>
            <person name="Hori S."/>
            <person name="Arai W."/>
            <person name="Tsubouchi T."/>
            <person name="Morono Y."/>
            <person name="Uchiyama I."/>
            <person name="Ito T."/>
            <person name="Fujiyama A."/>
            <person name="Inagaki F."/>
            <person name="Takami H."/>
        </authorList>
    </citation>
    <scope>NUCLEOTIDE SEQUENCE</scope>
    <source>
        <strain evidence="1">Expedition CK06-06</strain>
    </source>
</reference>
<name>X1D6Y6_9ZZZZ</name>
<sequence>MGEQIASETICAQEEQHCLITVFRIGPEEVNIGLKQAQQLVTRATDEEANVVLRGCVLGESRLIGHSIELSRGLIHKRAQGKPIFTTEMEPGWRRERVGIVLSFIVVW</sequence>
<accession>X1D6Y6</accession>
<gene>
    <name evidence="1" type="ORF">S01H4_43687</name>
</gene>
<evidence type="ECO:0000313" key="1">
    <source>
        <dbReference type="EMBL" id="GAH00874.1"/>
    </source>
</evidence>
<protein>
    <submittedName>
        <fullName evidence="1">Uncharacterized protein</fullName>
    </submittedName>
</protein>